<evidence type="ECO:0000313" key="2">
    <source>
        <dbReference type="EMBL" id="PON51948.1"/>
    </source>
</evidence>
<protein>
    <submittedName>
        <fullName evidence="2">Uncharacterized protein</fullName>
    </submittedName>
</protein>
<evidence type="ECO:0000256" key="1">
    <source>
        <dbReference type="SAM" id="MobiDB-lite"/>
    </source>
</evidence>
<feature type="compositionally biased region" description="Low complexity" evidence="1">
    <location>
        <begin position="1"/>
        <end position="12"/>
    </location>
</feature>
<gene>
    <name evidence="2" type="ORF">TorRG33x02_310070</name>
</gene>
<dbReference type="OrthoDB" id="10523363at2759"/>
<comment type="caution">
    <text evidence="2">The sequence shown here is derived from an EMBL/GenBank/DDBJ whole genome shotgun (WGS) entry which is preliminary data.</text>
</comment>
<accession>A0A2P5BT31</accession>
<feature type="region of interest" description="Disordered" evidence="1">
    <location>
        <begin position="1"/>
        <end position="29"/>
    </location>
</feature>
<name>A0A2P5BT31_TREOI</name>
<dbReference type="Proteomes" id="UP000237000">
    <property type="component" value="Unassembled WGS sequence"/>
</dbReference>
<feature type="compositionally biased region" description="Polar residues" evidence="1">
    <location>
        <begin position="15"/>
        <end position="26"/>
    </location>
</feature>
<organism evidence="2 3">
    <name type="scientific">Trema orientale</name>
    <name type="common">Charcoal tree</name>
    <name type="synonym">Celtis orientalis</name>
    <dbReference type="NCBI Taxonomy" id="63057"/>
    <lineage>
        <taxon>Eukaryota</taxon>
        <taxon>Viridiplantae</taxon>
        <taxon>Streptophyta</taxon>
        <taxon>Embryophyta</taxon>
        <taxon>Tracheophyta</taxon>
        <taxon>Spermatophyta</taxon>
        <taxon>Magnoliopsida</taxon>
        <taxon>eudicotyledons</taxon>
        <taxon>Gunneridae</taxon>
        <taxon>Pentapetalae</taxon>
        <taxon>rosids</taxon>
        <taxon>fabids</taxon>
        <taxon>Rosales</taxon>
        <taxon>Cannabaceae</taxon>
        <taxon>Trema</taxon>
    </lineage>
</organism>
<dbReference type="AlphaFoldDB" id="A0A2P5BT31"/>
<reference evidence="3" key="1">
    <citation type="submission" date="2016-06" db="EMBL/GenBank/DDBJ databases">
        <title>Parallel loss of symbiosis genes in relatives of nitrogen-fixing non-legume Parasponia.</title>
        <authorList>
            <person name="Van Velzen R."/>
            <person name="Holmer R."/>
            <person name="Bu F."/>
            <person name="Rutten L."/>
            <person name="Van Zeijl A."/>
            <person name="Liu W."/>
            <person name="Santuari L."/>
            <person name="Cao Q."/>
            <person name="Sharma T."/>
            <person name="Shen D."/>
            <person name="Roswanjaya Y."/>
            <person name="Wardhani T."/>
            <person name="Kalhor M.S."/>
            <person name="Jansen J."/>
            <person name="Van den Hoogen J."/>
            <person name="Gungor B."/>
            <person name="Hartog M."/>
            <person name="Hontelez J."/>
            <person name="Verver J."/>
            <person name="Yang W.-C."/>
            <person name="Schijlen E."/>
            <person name="Repin R."/>
            <person name="Schilthuizen M."/>
            <person name="Schranz E."/>
            <person name="Heidstra R."/>
            <person name="Miyata K."/>
            <person name="Fedorova E."/>
            <person name="Kohlen W."/>
            <person name="Bisseling T."/>
            <person name="Smit S."/>
            <person name="Geurts R."/>
        </authorList>
    </citation>
    <scope>NUCLEOTIDE SEQUENCE [LARGE SCALE GENOMIC DNA]</scope>
    <source>
        <strain evidence="3">cv. RG33-2</strain>
    </source>
</reference>
<feature type="non-terminal residue" evidence="2">
    <location>
        <position position="1"/>
    </location>
</feature>
<dbReference type="InParanoid" id="A0A2P5BT31"/>
<keyword evidence="3" id="KW-1185">Reference proteome</keyword>
<sequence length="62" mass="6424">DPTGGSPPSDGGVSHLNSSRTTSKNGTLGVEEGALDWQVDTLTFKIPKGTTQIRTCDLQPPG</sequence>
<dbReference type="EMBL" id="JXTC01000466">
    <property type="protein sequence ID" value="PON51948.1"/>
    <property type="molecule type" value="Genomic_DNA"/>
</dbReference>
<proteinExistence type="predicted"/>
<evidence type="ECO:0000313" key="3">
    <source>
        <dbReference type="Proteomes" id="UP000237000"/>
    </source>
</evidence>